<evidence type="ECO:0000256" key="3">
    <source>
        <dbReference type="ARBA" id="ARBA00022771"/>
    </source>
</evidence>
<dbReference type="Proteomes" id="UP000738325">
    <property type="component" value="Unassembled WGS sequence"/>
</dbReference>
<evidence type="ECO:0000256" key="9">
    <source>
        <dbReference type="SAM" id="MobiDB-lite"/>
    </source>
</evidence>
<evidence type="ECO:0000256" key="5">
    <source>
        <dbReference type="ARBA" id="ARBA00023015"/>
    </source>
</evidence>
<evidence type="ECO:0000256" key="8">
    <source>
        <dbReference type="PROSITE-ProRule" id="PRU00042"/>
    </source>
</evidence>
<feature type="domain" description="C2H2-type" evidence="10">
    <location>
        <begin position="511"/>
        <end position="536"/>
    </location>
</feature>
<dbReference type="GO" id="GO:0005634">
    <property type="term" value="C:nucleus"/>
    <property type="evidence" value="ECO:0007669"/>
    <property type="project" value="UniProtKB-SubCell"/>
</dbReference>
<dbReference type="Gene3D" id="3.30.160.60">
    <property type="entry name" value="Classic Zinc Finger"/>
    <property type="match status" value="2"/>
</dbReference>
<organism evidence="11 12">
    <name type="scientific">Dissophora globulifera</name>
    <dbReference type="NCBI Taxonomy" id="979702"/>
    <lineage>
        <taxon>Eukaryota</taxon>
        <taxon>Fungi</taxon>
        <taxon>Fungi incertae sedis</taxon>
        <taxon>Mucoromycota</taxon>
        <taxon>Mortierellomycotina</taxon>
        <taxon>Mortierellomycetes</taxon>
        <taxon>Mortierellales</taxon>
        <taxon>Mortierellaceae</taxon>
        <taxon>Dissophora</taxon>
    </lineage>
</organism>
<evidence type="ECO:0000256" key="1">
    <source>
        <dbReference type="ARBA" id="ARBA00004123"/>
    </source>
</evidence>
<keyword evidence="12" id="KW-1185">Reference proteome</keyword>
<evidence type="ECO:0000256" key="4">
    <source>
        <dbReference type="ARBA" id="ARBA00022833"/>
    </source>
</evidence>
<accession>A0A9P6R776</accession>
<keyword evidence="4" id="KW-0862">Zinc</keyword>
<evidence type="ECO:0000259" key="10">
    <source>
        <dbReference type="PROSITE" id="PS50157"/>
    </source>
</evidence>
<keyword evidence="3 8" id="KW-0863">Zinc-finger</keyword>
<feature type="region of interest" description="Disordered" evidence="9">
    <location>
        <begin position="1"/>
        <end position="110"/>
    </location>
</feature>
<dbReference type="InterPro" id="IPR036236">
    <property type="entry name" value="Znf_C2H2_sf"/>
</dbReference>
<feature type="region of interest" description="Disordered" evidence="9">
    <location>
        <begin position="150"/>
        <end position="178"/>
    </location>
</feature>
<name>A0A9P6R776_9FUNG</name>
<gene>
    <name evidence="11" type="ORF">BGZ99_010285</name>
</gene>
<evidence type="ECO:0000256" key="2">
    <source>
        <dbReference type="ARBA" id="ARBA00022723"/>
    </source>
</evidence>
<dbReference type="PROSITE" id="PS00028">
    <property type="entry name" value="ZINC_FINGER_C2H2_1"/>
    <property type="match status" value="5"/>
</dbReference>
<evidence type="ECO:0000256" key="6">
    <source>
        <dbReference type="ARBA" id="ARBA00023163"/>
    </source>
</evidence>
<feature type="compositionally biased region" description="Low complexity" evidence="9">
    <location>
        <begin position="37"/>
        <end position="60"/>
    </location>
</feature>
<evidence type="ECO:0000313" key="11">
    <source>
        <dbReference type="EMBL" id="KAG0311269.1"/>
    </source>
</evidence>
<feature type="non-terminal residue" evidence="11">
    <location>
        <position position="570"/>
    </location>
</feature>
<comment type="subcellular location">
    <subcellularLocation>
        <location evidence="1">Nucleus</location>
    </subcellularLocation>
</comment>
<dbReference type="OrthoDB" id="654211at2759"/>
<dbReference type="PANTHER" id="PTHR46179">
    <property type="entry name" value="ZINC FINGER PROTEIN"/>
    <property type="match status" value="1"/>
</dbReference>
<dbReference type="PROSITE" id="PS50157">
    <property type="entry name" value="ZINC_FINGER_C2H2_2"/>
    <property type="match status" value="3"/>
</dbReference>
<feature type="region of interest" description="Disordered" evidence="9">
    <location>
        <begin position="264"/>
        <end position="292"/>
    </location>
</feature>
<keyword evidence="5" id="KW-0805">Transcription regulation</keyword>
<dbReference type="SUPFAM" id="SSF57667">
    <property type="entry name" value="beta-beta-alpha zinc fingers"/>
    <property type="match status" value="1"/>
</dbReference>
<feature type="domain" description="C2H2-type" evidence="10">
    <location>
        <begin position="379"/>
        <end position="408"/>
    </location>
</feature>
<proteinExistence type="predicted"/>
<evidence type="ECO:0000256" key="7">
    <source>
        <dbReference type="ARBA" id="ARBA00023242"/>
    </source>
</evidence>
<dbReference type="EMBL" id="JAAAIP010000949">
    <property type="protein sequence ID" value="KAG0311269.1"/>
    <property type="molecule type" value="Genomic_DNA"/>
</dbReference>
<dbReference type="PANTHER" id="PTHR46179:SF13">
    <property type="entry name" value="C2H2-TYPE DOMAIN-CONTAINING PROTEIN"/>
    <property type="match status" value="1"/>
</dbReference>
<protein>
    <recommendedName>
        <fullName evidence="10">C2H2-type domain-containing protein</fullName>
    </recommendedName>
</protein>
<comment type="caution">
    <text evidence="11">The sequence shown here is derived from an EMBL/GenBank/DDBJ whole genome shotgun (WGS) entry which is preliminary data.</text>
</comment>
<dbReference type="InterPro" id="IPR051061">
    <property type="entry name" value="Zinc_finger_trans_reg"/>
</dbReference>
<dbReference type="InterPro" id="IPR013087">
    <property type="entry name" value="Znf_C2H2_type"/>
</dbReference>
<keyword evidence="2" id="KW-0479">Metal-binding</keyword>
<keyword evidence="7" id="KW-0539">Nucleus</keyword>
<dbReference type="AlphaFoldDB" id="A0A9P6R776"/>
<feature type="compositionally biased region" description="Polar residues" evidence="9">
    <location>
        <begin position="150"/>
        <end position="169"/>
    </location>
</feature>
<dbReference type="GO" id="GO:0006357">
    <property type="term" value="P:regulation of transcription by RNA polymerase II"/>
    <property type="evidence" value="ECO:0007669"/>
    <property type="project" value="TreeGrafter"/>
</dbReference>
<dbReference type="GO" id="GO:0008270">
    <property type="term" value="F:zinc ion binding"/>
    <property type="evidence" value="ECO:0007669"/>
    <property type="project" value="UniProtKB-KW"/>
</dbReference>
<evidence type="ECO:0000313" key="12">
    <source>
        <dbReference type="Proteomes" id="UP000738325"/>
    </source>
</evidence>
<keyword evidence="6" id="KW-0804">Transcription</keyword>
<sequence>MHQDTRPPALLWPTDILRPSPDDLQGCFPAPSRPPRRSSYTSLYPLPSSSRPSSSATAYLNTSSAPIESHRRNSEDIHRQGGHNHQHNHKHHRQYTPSQHQQQYSPQQYGKHSLHFHNQDEVVPYRQRHQHPKLEGIENIHQNIYDSNSSRATSPMMMSSSETCTSAPSTPSPKPETMSSLFTEITLSSNTGRSDCARTDVDHINPVLAPIPGSTVQGFMLTYDRLRCIPSVETMDTERTLLGSSSSSLLSSASSLSTVSAITDKVGSRSPLHQRRSVTESSDVTDYEEASGTLRHRMTPVKRLKSHAGCREKFPCKEKACTALFESRQCLSSHLTLCKQRPRKVCQCTQPGCADLFKSKESLARHQRKHEKGLVGIKYPCDWPGCGKFLATPKSLRDHKTIHMERVKGIRLTCSVRGCFKEFDTSRCQRAHELRCIQVMSGDRLKCPIDGCSMNFGSSDYVRRHVLDHEKGLVGIPFPCDFAYCEAVLANPLTLQRHQQLHEEQSLGVEWKCLEKNCGKEYSGSKQLTDHQSRMHKDLGKNHSFACPYSSCDSIFNSQKDAYKHSCYEK</sequence>
<reference evidence="11" key="1">
    <citation type="journal article" date="2020" name="Fungal Divers.">
        <title>Resolving the Mortierellaceae phylogeny through synthesis of multi-gene phylogenetics and phylogenomics.</title>
        <authorList>
            <person name="Vandepol N."/>
            <person name="Liber J."/>
            <person name="Desiro A."/>
            <person name="Na H."/>
            <person name="Kennedy M."/>
            <person name="Barry K."/>
            <person name="Grigoriev I.V."/>
            <person name="Miller A.N."/>
            <person name="O'Donnell K."/>
            <person name="Stajich J.E."/>
            <person name="Bonito G."/>
        </authorList>
    </citation>
    <scope>NUCLEOTIDE SEQUENCE</scope>
    <source>
        <strain evidence="11">REB-010B</strain>
    </source>
</reference>
<feature type="compositionally biased region" description="Basic residues" evidence="9">
    <location>
        <begin position="80"/>
        <end position="94"/>
    </location>
</feature>
<feature type="compositionally biased region" description="Basic and acidic residues" evidence="9">
    <location>
        <begin position="68"/>
        <end position="79"/>
    </location>
</feature>
<feature type="compositionally biased region" description="Low complexity" evidence="9">
    <location>
        <begin position="95"/>
        <end position="109"/>
    </location>
</feature>
<feature type="domain" description="C2H2-type" evidence="10">
    <location>
        <begin position="346"/>
        <end position="370"/>
    </location>
</feature>
<dbReference type="SMART" id="SM00355">
    <property type="entry name" value="ZnF_C2H2"/>
    <property type="match status" value="6"/>
</dbReference>